<accession>A0A7C9RH64</accession>
<comment type="caution">
    <text evidence="1">The sequence shown here is derived from an EMBL/GenBank/DDBJ whole genome shotgun (WGS) entry which is preliminary data.</text>
</comment>
<sequence length="58" mass="5995">RVLTATASSGSINLIVVLEGRGSQRRVAELAAVRELAPGGDYVLVSSNPETIPESISS</sequence>
<evidence type="ECO:0000313" key="2">
    <source>
        <dbReference type="Proteomes" id="UP000480266"/>
    </source>
</evidence>
<gene>
    <name evidence="1" type="ORF">G4V63_16125</name>
</gene>
<dbReference type="Proteomes" id="UP000480266">
    <property type="component" value="Unassembled WGS sequence"/>
</dbReference>
<dbReference type="AlphaFoldDB" id="A0A7C9RH64"/>
<reference evidence="1" key="1">
    <citation type="submission" date="2020-02" db="EMBL/GenBank/DDBJ databases">
        <title>Draft genome sequence of Candidatus Afipia apatlaquensis IBT-C3, a potential strain for decolorization of textile dyes.</title>
        <authorList>
            <person name="Sanchez-Reyes A."/>
            <person name="Breton-Deval L."/>
            <person name="Mangelson H."/>
            <person name="Sanchez-Flores A."/>
        </authorList>
    </citation>
    <scope>NUCLEOTIDE SEQUENCE [LARGE SCALE GENOMIC DNA]</scope>
    <source>
        <strain evidence="1">IBT-C3</strain>
    </source>
</reference>
<keyword evidence="2" id="KW-1185">Reference proteome</keyword>
<feature type="non-terminal residue" evidence="1">
    <location>
        <position position="1"/>
    </location>
</feature>
<name>A0A7C9RH64_9BRAD</name>
<protein>
    <submittedName>
        <fullName evidence="1">Uncharacterized protein</fullName>
    </submittedName>
</protein>
<proteinExistence type="predicted"/>
<organism evidence="1 2">
    <name type="scientific">Candidatus Afipia apatlaquensis</name>
    <dbReference type="NCBI Taxonomy" id="2712852"/>
    <lineage>
        <taxon>Bacteria</taxon>
        <taxon>Pseudomonadati</taxon>
        <taxon>Pseudomonadota</taxon>
        <taxon>Alphaproteobacteria</taxon>
        <taxon>Hyphomicrobiales</taxon>
        <taxon>Nitrobacteraceae</taxon>
        <taxon>Afipia</taxon>
    </lineage>
</organism>
<dbReference type="EMBL" id="JAAMRR010000820">
    <property type="protein sequence ID" value="NGX96681.1"/>
    <property type="molecule type" value="Genomic_DNA"/>
</dbReference>
<evidence type="ECO:0000313" key="1">
    <source>
        <dbReference type="EMBL" id="NGX96681.1"/>
    </source>
</evidence>